<dbReference type="GO" id="GO:0003677">
    <property type="term" value="F:DNA binding"/>
    <property type="evidence" value="ECO:0007669"/>
    <property type="project" value="InterPro"/>
</dbReference>
<dbReference type="PROSITE" id="PS50943">
    <property type="entry name" value="HTH_CROC1"/>
    <property type="match status" value="1"/>
</dbReference>
<evidence type="ECO:0000256" key="1">
    <source>
        <dbReference type="ARBA" id="ARBA00004328"/>
    </source>
</evidence>
<dbReference type="InterPro" id="IPR024455">
    <property type="entry name" value="Phage_capsid"/>
</dbReference>
<sequence length="229" mass="25885">MNRDEYLKNRAALLDEAQDKLDSGDIEASAAKQEEVKALDKKYQMEAKAQESLSALSEIPRVGSQFETNMQNATAAPGAEVDMDEVTNSRDYRKAFMNNVLKGTPMPARFRNADANTLTTDISTAIPTVVVDRIVEKMESIGMILPLVTRTSYASGVNIPTSTVKPVAKYFDVSLDYLLDFERSEITNTQNEKELLRIFRTLTPEQQELYIEQGKTFVRINQKRYLSQR</sequence>
<protein>
    <recommendedName>
        <fullName evidence="2">HTH cro/C1-type domain-containing protein</fullName>
    </recommendedName>
</protein>
<feature type="domain" description="HTH cro/C1-type" evidence="2">
    <location>
        <begin position="158"/>
        <end position="178"/>
    </location>
</feature>
<dbReference type="OrthoDB" id="9786516at2"/>
<dbReference type="InterPro" id="IPR001387">
    <property type="entry name" value="Cro/C1-type_HTH"/>
</dbReference>
<dbReference type="STRING" id="626937.HMPREF3293_01792"/>
<dbReference type="Proteomes" id="UP000070366">
    <property type="component" value="Unassembled WGS sequence"/>
</dbReference>
<dbReference type="InterPro" id="IPR010982">
    <property type="entry name" value="Lambda_DNA-bd_dom_sf"/>
</dbReference>
<evidence type="ECO:0000313" key="3">
    <source>
        <dbReference type="EMBL" id="KXK65203.1"/>
    </source>
</evidence>
<dbReference type="KEGG" id="cmiu:B1H56_08680"/>
<comment type="caution">
    <text evidence="3">The sequence shown here is derived from an EMBL/GenBank/DDBJ whole genome shotgun (WGS) entry which is preliminary data.</text>
</comment>
<reference evidence="3 4" key="1">
    <citation type="submission" date="2016-02" db="EMBL/GenBank/DDBJ databases">
        <authorList>
            <person name="Wen L."/>
            <person name="He K."/>
            <person name="Yang H."/>
        </authorList>
    </citation>
    <scope>NUCLEOTIDE SEQUENCE [LARGE SCALE GENOMIC DNA]</scope>
    <source>
        <strain evidence="3 4">DSM 22607</strain>
    </source>
</reference>
<proteinExistence type="predicted"/>
<accession>A0A136Q3E2</accession>
<name>A0A136Q3E2_9FIRM</name>
<dbReference type="EMBL" id="LSZW01000062">
    <property type="protein sequence ID" value="KXK65203.1"/>
    <property type="molecule type" value="Genomic_DNA"/>
</dbReference>
<gene>
    <name evidence="3" type="ORF">HMPREF3293_01792</name>
</gene>
<dbReference type="NCBIfam" id="TIGR01554">
    <property type="entry name" value="major_cap_HK97"/>
    <property type="match status" value="1"/>
</dbReference>
<evidence type="ECO:0000313" key="4">
    <source>
        <dbReference type="Proteomes" id="UP000070366"/>
    </source>
</evidence>
<evidence type="ECO:0000259" key="2">
    <source>
        <dbReference type="PROSITE" id="PS50943"/>
    </source>
</evidence>
<dbReference type="AlphaFoldDB" id="A0A136Q3E2"/>
<organism evidence="3 4">
    <name type="scientific">Christensenella minuta</name>
    <dbReference type="NCBI Taxonomy" id="626937"/>
    <lineage>
        <taxon>Bacteria</taxon>
        <taxon>Bacillati</taxon>
        <taxon>Bacillota</taxon>
        <taxon>Clostridia</taxon>
        <taxon>Christensenellales</taxon>
        <taxon>Christensenellaceae</taxon>
        <taxon>Christensenella</taxon>
    </lineage>
</organism>
<keyword evidence="4" id="KW-1185">Reference proteome</keyword>
<dbReference type="Gene3D" id="1.10.260.40">
    <property type="entry name" value="lambda repressor-like DNA-binding domains"/>
    <property type="match status" value="1"/>
</dbReference>
<dbReference type="RefSeq" id="WP_066522368.1">
    <property type="nucleotide sequence ID" value="NZ_CABMOF010000008.1"/>
</dbReference>
<comment type="subcellular location">
    <subcellularLocation>
        <location evidence="1">Virion</location>
    </subcellularLocation>
</comment>